<reference evidence="4" key="2">
    <citation type="submission" date="2022-06" db="UniProtKB">
        <authorList>
            <consortium name="EnsemblMetazoa"/>
        </authorList>
    </citation>
    <scope>IDENTIFICATION</scope>
    <source>
        <strain evidence="4">DF5081</strain>
    </source>
</reference>
<evidence type="ECO:0000256" key="2">
    <source>
        <dbReference type="ARBA" id="ARBA00023242"/>
    </source>
</evidence>
<accession>A0A8R1EVX4</accession>
<dbReference type="EnsemblMetazoa" id="CJA42266.1">
    <property type="protein sequence ID" value="CJA42266.1"/>
    <property type="gene ID" value="WBGene00218114"/>
</dbReference>
<evidence type="ECO:0000313" key="5">
    <source>
        <dbReference type="Proteomes" id="UP000005237"/>
    </source>
</evidence>
<dbReference type="AlphaFoldDB" id="A0A8R1EVX4"/>
<keyword evidence="5" id="KW-1185">Reference proteome</keyword>
<dbReference type="Proteomes" id="UP000005237">
    <property type="component" value="Unassembled WGS sequence"/>
</dbReference>
<protein>
    <submittedName>
        <fullName evidence="4">KIX_2 domain-containing protein</fullName>
    </submittedName>
</protein>
<name>A0A8R1EVX4_CAEJA</name>
<evidence type="ECO:0000259" key="3">
    <source>
        <dbReference type="Pfam" id="PF16987"/>
    </source>
</evidence>
<keyword evidence="2" id="KW-0539">Nucleus</keyword>
<proteinExistence type="predicted"/>
<evidence type="ECO:0000256" key="1">
    <source>
        <dbReference type="ARBA" id="ARBA00004123"/>
    </source>
</evidence>
<feature type="domain" description="Mediator complex subunit 15 KIX" evidence="3">
    <location>
        <begin position="13"/>
        <end position="77"/>
    </location>
</feature>
<organism evidence="4 5">
    <name type="scientific">Caenorhabditis japonica</name>
    <dbReference type="NCBI Taxonomy" id="281687"/>
    <lineage>
        <taxon>Eukaryota</taxon>
        <taxon>Metazoa</taxon>
        <taxon>Ecdysozoa</taxon>
        <taxon>Nematoda</taxon>
        <taxon>Chromadorea</taxon>
        <taxon>Rhabditida</taxon>
        <taxon>Rhabditina</taxon>
        <taxon>Rhabditomorpha</taxon>
        <taxon>Rhabditoidea</taxon>
        <taxon>Rhabditidae</taxon>
        <taxon>Peloderinae</taxon>
        <taxon>Caenorhabditis</taxon>
    </lineage>
</organism>
<comment type="subcellular location">
    <subcellularLocation>
        <location evidence="1">Nucleus</location>
    </subcellularLocation>
</comment>
<sequence>MPKYVTQWPNLTTRENWVRHLLRALESNWIVSGPPSGATTKQCAEQLEYGMYSISKNETTYKNKCGHKLAEIKKLTMKNAPFRYENTTVEQNGFTKAADLT</sequence>
<dbReference type="InterPro" id="IPR036546">
    <property type="entry name" value="MED15_KIX"/>
</dbReference>
<evidence type="ECO:0000313" key="4">
    <source>
        <dbReference type="EnsemblMetazoa" id="CJA42266.1"/>
    </source>
</evidence>
<dbReference type="Pfam" id="PF16987">
    <property type="entry name" value="KIX_2"/>
    <property type="match status" value="1"/>
</dbReference>
<dbReference type="GO" id="GO:0005634">
    <property type="term" value="C:nucleus"/>
    <property type="evidence" value="ECO:0007669"/>
    <property type="project" value="UniProtKB-SubCell"/>
</dbReference>
<reference evidence="5" key="1">
    <citation type="submission" date="2010-08" db="EMBL/GenBank/DDBJ databases">
        <authorList>
            <consortium name="Caenorhabditis japonica Sequencing Consortium"/>
            <person name="Wilson R.K."/>
        </authorList>
    </citation>
    <scope>NUCLEOTIDE SEQUENCE [LARGE SCALE GENOMIC DNA]</scope>
    <source>
        <strain evidence="5">DF5081</strain>
    </source>
</reference>